<dbReference type="AlphaFoldDB" id="A0A914PXQ6"/>
<accession>A0A914PXQ6</accession>
<feature type="domain" description="GH18" evidence="1">
    <location>
        <begin position="14"/>
        <end position="295"/>
    </location>
</feature>
<dbReference type="GO" id="GO:0005975">
    <property type="term" value="P:carbohydrate metabolic process"/>
    <property type="evidence" value="ECO:0007669"/>
    <property type="project" value="InterPro"/>
</dbReference>
<dbReference type="GO" id="GO:0008061">
    <property type="term" value="F:chitin binding"/>
    <property type="evidence" value="ECO:0007669"/>
    <property type="project" value="InterPro"/>
</dbReference>
<protein>
    <submittedName>
        <fullName evidence="3">GH18 domain-containing protein</fullName>
    </submittedName>
</protein>
<organism evidence="2 3">
    <name type="scientific">Panagrolaimus davidi</name>
    <dbReference type="NCBI Taxonomy" id="227884"/>
    <lineage>
        <taxon>Eukaryota</taxon>
        <taxon>Metazoa</taxon>
        <taxon>Ecdysozoa</taxon>
        <taxon>Nematoda</taxon>
        <taxon>Chromadorea</taxon>
        <taxon>Rhabditida</taxon>
        <taxon>Tylenchina</taxon>
        <taxon>Panagrolaimomorpha</taxon>
        <taxon>Panagrolaimoidea</taxon>
        <taxon>Panagrolaimidae</taxon>
        <taxon>Panagrolaimus</taxon>
    </lineage>
</organism>
<sequence>MCDSFTQSRVQSNHIQGCYLSYSTNPQQQFLDFKLETYTPGLCSHIFFSYSNIKNDFKMDALNTGQLKWGDGNKFYNQLNEIKSQQPELKAILSLGGTYDFKDLVSDAEKRKFFIQSVVGFVDQFKFDGVDIDISQSFISKNVSTTLIKELKNSVISKLITVSVSTDENKGFDINYDVPSFEKYTDFVNILTPKNTVKKSNSIIPDNSANSNTFDAMYNWVSNGMSKSKIVIGMTISDDNSIFSNTKCGSNANETFTVLMHDKWMKENGFAGGFMRFLDGSCDGNPAEEKRLQLGHDLDDHIPNNDLLYTSGQLEDCCDLCAGSTGCLAWVWKPEQGGICLFKSATGLTVPAVGSTVGIPCNSAIMKSKLNLTAGRKTKHEL</sequence>
<dbReference type="SUPFAM" id="SSF51445">
    <property type="entry name" value="(Trans)glycosidases"/>
    <property type="match status" value="1"/>
</dbReference>
<dbReference type="InterPro" id="IPR011583">
    <property type="entry name" value="Chitinase_II/V-like_cat"/>
</dbReference>
<dbReference type="InterPro" id="IPR050314">
    <property type="entry name" value="Glycosyl_Hydrlase_18"/>
</dbReference>
<dbReference type="InterPro" id="IPR001223">
    <property type="entry name" value="Glyco_hydro18_cat"/>
</dbReference>
<dbReference type="GO" id="GO:0006032">
    <property type="term" value="P:chitin catabolic process"/>
    <property type="evidence" value="ECO:0007669"/>
    <property type="project" value="TreeGrafter"/>
</dbReference>
<proteinExistence type="predicted"/>
<evidence type="ECO:0000313" key="2">
    <source>
        <dbReference type="Proteomes" id="UP000887578"/>
    </source>
</evidence>
<evidence type="ECO:0000313" key="3">
    <source>
        <dbReference type="WBParaSite" id="PDA_v2.g23147.t1"/>
    </source>
</evidence>
<dbReference type="Proteomes" id="UP000887578">
    <property type="component" value="Unplaced"/>
</dbReference>
<name>A0A914PXQ6_9BILA</name>
<evidence type="ECO:0000259" key="1">
    <source>
        <dbReference type="PROSITE" id="PS51910"/>
    </source>
</evidence>
<dbReference type="PROSITE" id="PS51910">
    <property type="entry name" value="GH18_2"/>
    <property type="match status" value="1"/>
</dbReference>
<reference evidence="3" key="1">
    <citation type="submission" date="2022-11" db="UniProtKB">
        <authorList>
            <consortium name="WormBaseParasite"/>
        </authorList>
    </citation>
    <scope>IDENTIFICATION</scope>
</reference>
<dbReference type="Gene3D" id="3.50.4.10">
    <property type="entry name" value="Hepatocyte Growth Factor"/>
    <property type="match status" value="1"/>
</dbReference>
<dbReference type="GO" id="GO:0004568">
    <property type="term" value="F:chitinase activity"/>
    <property type="evidence" value="ECO:0007669"/>
    <property type="project" value="TreeGrafter"/>
</dbReference>
<dbReference type="InterPro" id="IPR017853">
    <property type="entry name" value="GH"/>
</dbReference>
<dbReference type="PANTHER" id="PTHR11177">
    <property type="entry name" value="CHITINASE"/>
    <property type="match status" value="1"/>
</dbReference>
<keyword evidence="2" id="KW-1185">Reference proteome</keyword>
<dbReference type="Gene3D" id="3.20.20.80">
    <property type="entry name" value="Glycosidases"/>
    <property type="match status" value="1"/>
</dbReference>
<dbReference type="GO" id="GO:0005576">
    <property type="term" value="C:extracellular region"/>
    <property type="evidence" value="ECO:0007669"/>
    <property type="project" value="TreeGrafter"/>
</dbReference>
<dbReference type="WBParaSite" id="PDA_v2.g23147.t1">
    <property type="protein sequence ID" value="PDA_v2.g23147.t1"/>
    <property type="gene ID" value="PDA_v2.g23147"/>
</dbReference>
<dbReference type="PANTHER" id="PTHR11177:SF401">
    <property type="entry name" value="CHITINASE-LIKE PROTEIN C25A8.4"/>
    <property type="match status" value="1"/>
</dbReference>
<dbReference type="SMART" id="SM00636">
    <property type="entry name" value="Glyco_18"/>
    <property type="match status" value="1"/>
</dbReference>
<dbReference type="Pfam" id="PF00704">
    <property type="entry name" value="Glyco_hydro_18"/>
    <property type="match status" value="1"/>
</dbReference>